<comment type="caution">
    <text evidence="1">The sequence shown here is derived from an EMBL/GenBank/DDBJ whole genome shotgun (WGS) entry which is preliminary data.</text>
</comment>
<proteinExistence type="predicted"/>
<sequence>MLPNKQVRETVHGDFRASYCLGYYGHDSVDDMPMQMLPQSFRDEVARRLQLEVAPTDVLRSLRTAAWKTFEKDFQREVLRRTVTKAPALMHHMEQLTMQKSINDSSKKLLCTWHVLKNVTQKINGYVKKPDKAQRILSAFRSVIHGHLRFLIANRVNDLYEKLLEFSWQTKVKRAVDAAKSIPSSRMVADTAEHETTMANLADHDCVPASLECHFKRIRDFVDFGSTSSNAVVIEKIKAISNYIGERHSSNGDSGRSAMNNKLKQQAFGDNTCHSIFNVTNGETGGLLKYRHSALVSQSNATKARLIVGSTIATGFVDVIESDNFISQSFMEVFRLIETLPFNSPKCRIRLITGNSGFYTYSTTMPGRYASPVLGPDFRAVHVHVKVTSLDSNNKPTGRTLTLLQYFVLDMYMGKKDVCTECRSDDPTLITHLHHSYDIKTFDGVILRGNNFGNFNLTELLNAYPNLTVVNLRNNPYLQCTALESMDFIVLTDHCPYAIKKATSTDSITSPIPTAVLSKKVFEVVVLRSNDANTQQIKEASKMTTIGTL</sequence>
<dbReference type="OrthoDB" id="5238185at2759"/>
<dbReference type="SUPFAM" id="SSF49482">
    <property type="entry name" value="Aromatic compound dioxygenase"/>
    <property type="match status" value="1"/>
</dbReference>
<reference evidence="2" key="1">
    <citation type="submission" date="2017-01" db="EMBL/GenBank/DDBJ databases">
        <title>Comparative genomics of anhydrobiosis in the tardigrade Hypsibius dujardini.</title>
        <authorList>
            <person name="Yoshida Y."/>
            <person name="Koutsovoulos G."/>
            <person name="Laetsch D."/>
            <person name="Stevens L."/>
            <person name="Kumar S."/>
            <person name="Horikawa D."/>
            <person name="Ishino K."/>
            <person name="Komine S."/>
            <person name="Tomita M."/>
            <person name="Blaxter M."/>
            <person name="Arakawa K."/>
        </authorList>
    </citation>
    <scope>NUCLEOTIDE SEQUENCE [LARGE SCALE GENOMIC DNA]</scope>
    <source>
        <strain evidence="2">Z151</strain>
    </source>
</reference>
<dbReference type="EMBL" id="MTYJ01000347">
    <property type="protein sequence ID" value="OWA53807.1"/>
    <property type="molecule type" value="Genomic_DNA"/>
</dbReference>
<gene>
    <name evidence="1" type="ORF">BV898_18229</name>
</gene>
<name>A0A9X6NH01_HYPEX</name>
<organism evidence="1 2">
    <name type="scientific">Hypsibius exemplaris</name>
    <name type="common">Freshwater tardigrade</name>
    <dbReference type="NCBI Taxonomy" id="2072580"/>
    <lineage>
        <taxon>Eukaryota</taxon>
        <taxon>Metazoa</taxon>
        <taxon>Ecdysozoa</taxon>
        <taxon>Tardigrada</taxon>
        <taxon>Eutardigrada</taxon>
        <taxon>Parachela</taxon>
        <taxon>Hypsibioidea</taxon>
        <taxon>Hypsibiidae</taxon>
        <taxon>Hypsibius</taxon>
    </lineage>
</organism>
<dbReference type="InterPro" id="IPR015889">
    <property type="entry name" value="Intradiol_dOase_core"/>
</dbReference>
<evidence type="ECO:0000313" key="2">
    <source>
        <dbReference type="Proteomes" id="UP000192578"/>
    </source>
</evidence>
<accession>A0A9X6NH01</accession>
<evidence type="ECO:0000313" key="1">
    <source>
        <dbReference type="EMBL" id="OWA53807.1"/>
    </source>
</evidence>
<dbReference type="AlphaFoldDB" id="A0A9X6NH01"/>
<keyword evidence="2" id="KW-1185">Reference proteome</keyword>
<dbReference type="GO" id="GO:0016702">
    <property type="term" value="F:oxidoreductase activity, acting on single donors with incorporation of molecular oxygen, incorporation of two atoms of oxygen"/>
    <property type="evidence" value="ECO:0007669"/>
    <property type="project" value="InterPro"/>
</dbReference>
<protein>
    <submittedName>
        <fullName evidence="1">Uncharacterized protein</fullName>
    </submittedName>
</protein>
<dbReference type="Gene3D" id="2.60.130.10">
    <property type="entry name" value="Aromatic compound dioxygenase"/>
    <property type="match status" value="1"/>
</dbReference>
<dbReference type="Proteomes" id="UP000192578">
    <property type="component" value="Unassembled WGS sequence"/>
</dbReference>
<dbReference type="GO" id="GO:0005506">
    <property type="term" value="F:iron ion binding"/>
    <property type="evidence" value="ECO:0007669"/>
    <property type="project" value="InterPro"/>
</dbReference>